<keyword evidence="2" id="KW-1185">Reference proteome</keyword>
<evidence type="ECO:0000313" key="3">
    <source>
        <dbReference type="RefSeq" id="XP_065656218.1"/>
    </source>
</evidence>
<reference evidence="3" key="1">
    <citation type="submission" date="2025-08" db="UniProtKB">
        <authorList>
            <consortium name="RefSeq"/>
        </authorList>
    </citation>
    <scope>IDENTIFICATION</scope>
</reference>
<sequence length="140" mass="15623">MCAMLERDFSFINDALEIDLDDGQITVHVVKDTKEKPNNDKFVPKIENLSNNNLNHNELPSYSSLDFVADEPPKYEVVTGKKLSHGTGIVPEALEHTERPSSFASFVSKRKKILIIASGLLLISLIIIIFSLGIKHFLST</sequence>
<feature type="transmembrane region" description="Helical" evidence="1">
    <location>
        <begin position="113"/>
        <end position="134"/>
    </location>
</feature>
<proteinExistence type="predicted"/>
<accession>A0ABM4C3T0</accession>
<dbReference type="Proteomes" id="UP001652625">
    <property type="component" value="Chromosome 06"/>
</dbReference>
<keyword evidence="1" id="KW-0812">Transmembrane</keyword>
<protein>
    <submittedName>
        <fullName evidence="3">Uncharacterized protein LOC124814407 isoform X1</fullName>
    </submittedName>
</protein>
<keyword evidence="1" id="KW-1133">Transmembrane helix</keyword>
<evidence type="ECO:0000313" key="2">
    <source>
        <dbReference type="Proteomes" id="UP001652625"/>
    </source>
</evidence>
<keyword evidence="1" id="KW-0472">Membrane</keyword>
<gene>
    <name evidence="3" type="primary">LOC124814407</name>
</gene>
<dbReference type="GeneID" id="124814407"/>
<evidence type="ECO:0000256" key="1">
    <source>
        <dbReference type="SAM" id="Phobius"/>
    </source>
</evidence>
<organism evidence="2 3">
    <name type="scientific">Hydra vulgaris</name>
    <name type="common">Hydra</name>
    <name type="synonym">Hydra attenuata</name>
    <dbReference type="NCBI Taxonomy" id="6087"/>
    <lineage>
        <taxon>Eukaryota</taxon>
        <taxon>Metazoa</taxon>
        <taxon>Cnidaria</taxon>
        <taxon>Hydrozoa</taxon>
        <taxon>Hydroidolina</taxon>
        <taxon>Anthoathecata</taxon>
        <taxon>Aplanulata</taxon>
        <taxon>Hydridae</taxon>
        <taxon>Hydra</taxon>
    </lineage>
</organism>
<name>A0ABM4C3T0_HYDVU</name>
<dbReference type="RefSeq" id="XP_065656218.1">
    <property type="nucleotide sequence ID" value="XM_065800146.1"/>
</dbReference>